<keyword evidence="7 8" id="KW-0012">Acyltransferase</keyword>
<reference evidence="10" key="1">
    <citation type="journal article" date="2023" name="Mol. Ecol. Resour.">
        <title>Chromosome-level genome assembly of a triploid poplar Populus alba 'Berolinensis'.</title>
        <authorList>
            <person name="Chen S."/>
            <person name="Yu Y."/>
            <person name="Wang X."/>
            <person name="Wang S."/>
            <person name="Zhang T."/>
            <person name="Zhou Y."/>
            <person name="He R."/>
            <person name="Meng N."/>
            <person name="Wang Y."/>
            <person name="Liu W."/>
            <person name="Liu Z."/>
            <person name="Liu J."/>
            <person name="Guo Q."/>
            <person name="Huang H."/>
            <person name="Sederoff R.R."/>
            <person name="Wang G."/>
            <person name="Qu G."/>
            <person name="Chen S."/>
        </authorList>
    </citation>
    <scope>NUCLEOTIDE SEQUENCE</scope>
    <source>
        <strain evidence="10">SC-2020</strain>
    </source>
</reference>
<evidence type="ECO:0000256" key="8">
    <source>
        <dbReference type="RuleBase" id="RU079119"/>
    </source>
</evidence>
<feature type="transmembrane region" description="Helical" evidence="8">
    <location>
        <begin position="49"/>
        <end position="67"/>
    </location>
</feature>
<feature type="transmembrane region" description="Helical" evidence="8">
    <location>
        <begin position="20"/>
        <end position="43"/>
    </location>
</feature>
<feature type="transmembrane region" description="Helical" evidence="8">
    <location>
        <begin position="169"/>
        <end position="190"/>
    </location>
</feature>
<dbReference type="InterPro" id="IPR039859">
    <property type="entry name" value="PFA4/ZDH16/20/ERF2-like"/>
</dbReference>
<keyword evidence="4 8" id="KW-0812">Transmembrane</keyword>
<dbReference type="Pfam" id="PF01529">
    <property type="entry name" value="DHHC"/>
    <property type="match status" value="1"/>
</dbReference>
<evidence type="ECO:0000256" key="6">
    <source>
        <dbReference type="ARBA" id="ARBA00023136"/>
    </source>
</evidence>
<dbReference type="GO" id="GO:0006612">
    <property type="term" value="P:protein targeting to membrane"/>
    <property type="evidence" value="ECO:0007669"/>
    <property type="project" value="TreeGrafter"/>
</dbReference>
<feature type="transmembrane region" description="Helical" evidence="8">
    <location>
        <begin position="229"/>
        <end position="249"/>
    </location>
</feature>
<name>A0AAD6MF54_9ROSI</name>
<keyword evidence="5 8" id="KW-1133">Transmembrane helix</keyword>
<evidence type="ECO:0000256" key="7">
    <source>
        <dbReference type="ARBA" id="ARBA00023315"/>
    </source>
</evidence>
<dbReference type="EC" id="2.3.1.225" evidence="8"/>
<dbReference type="GO" id="GO:0005783">
    <property type="term" value="C:endoplasmic reticulum"/>
    <property type="evidence" value="ECO:0007669"/>
    <property type="project" value="TreeGrafter"/>
</dbReference>
<feature type="transmembrane region" description="Helical" evidence="8">
    <location>
        <begin position="74"/>
        <end position="99"/>
    </location>
</feature>
<evidence type="ECO:0000256" key="2">
    <source>
        <dbReference type="ARBA" id="ARBA00008574"/>
    </source>
</evidence>
<comment type="caution">
    <text evidence="10">The sequence shown here is derived from an EMBL/GenBank/DDBJ whole genome shotgun (WGS) entry which is preliminary data.</text>
</comment>
<evidence type="ECO:0000313" key="11">
    <source>
        <dbReference type="Proteomes" id="UP001164929"/>
    </source>
</evidence>
<comment type="subcellular location">
    <subcellularLocation>
        <location evidence="1">Endomembrane system</location>
        <topology evidence="1">Multi-pass membrane protein</topology>
    </subcellularLocation>
</comment>
<dbReference type="InterPro" id="IPR001594">
    <property type="entry name" value="Palmitoyltrfase_DHHC"/>
</dbReference>
<organism evidence="10 11">
    <name type="scientific">Populus alba x Populus x berolinensis</name>
    <dbReference type="NCBI Taxonomy" id="444605"/>
    <lineage>
        <taxon>Eukaryota</taxon>
        <taxon>Viridiplantae</taxon>
        <taxon>Streptophyta</taxon>
        <taxon>Embryophyta</taxon>
        <taxon>Tracheophyta</taxon>
        <taxon>Spermatophyta</taxon>
        <taxon>Magnoliopsida</taxon>
        <taxon>eudicotyledons</taxon>
        <taxon>Gunneridae</taxon>
        <taxon>Pentapetalae</taxon>
        <taxon>rosids</taxon>
        <taxon>fabids</taxon>
        <taxon>Malpighiales</taxon>
        <taxon>Salicaceae</taxon>
        <taxon>Saliceae</taxon>
        <taxon>Populus</taxon>
    </lineage>
</organism>
<keyword evidence="11" id="KW-1185">Reference proteome</keyword>
<gene>
    <name evidence="10" type="ORF">NC653_022601</name>
</gene>
<dbReference type="PANTHER" id="PTHR22883">
    <property type="entry name" value="ZINC FINGER DHHC DOMAIN CONTAINING PROTEIN"/>
    <property type="match status" value="1"/>
</dbReference>
<sequence>MQQIQDQRKKKVLVSCFKQIGRCTVSCILVLLTQFALTLVLHFFPASSLLVQLTLSVVVLVFVLGLGRWCRRIVGVYASAPALVFFNLIFVWAVYIFIVRQAIPYFISIVFNIEVTLLILGVCSILSSDPGLVTHGSSDANKLIETKAFGVEAHNESPLSNYFMFPAQFMHVSISIHALLLLCNGMVPFLSQGSALLKRVRYCKSCKAYIKGFDHHCPAFGNCIGQNNYVLFMILLAGFLTTEASYIVCLSQFSRGSQILGGTWFETDLAGSLVVSTMLFSLLQVIWQGVFFTWHLYCICFNIRTDEWINWKKYPEFQFVIQSQPGESFTRVMFKNPYDNDYLQNVKEFLSINC</sequence>
<accession>A0AAD6MF54</accession>
<comment type="domain">
    <text evidence="8">The DHHC domain is required for palmitoyltransferase activity.</text>
</comment>
<keyword evidence="3 8" id="KW-0808">Transferase</keyword>
<keyword evidence="6 8" id="KW-0472">Membrane</keyword>
<evidence type="ECO:0000313" key="10">
    <source>
        <dbReference type="EMBL" id="KAJ6984386.1"/>
    </source>
</evidence>
<dbReference type="EMBL" id="JAQIZT010000009">
    <property type="protein sequence ID" value="KAJ6984386.1"/>
    <property type="molecule type" value="Genomic_DNA"/>
</dbReference>
<feature type="domain" description="Palmitoyltransferase DHHC" evidence="9">
    <location>
        <begin position="198"/>
        <end position="312"/>
    </location>
</feature>
<feature type="transmembrane region" description="Helical" evidence="8">
    <location>
        <begin position="269"/>
        <end position="297"/>
    </location>
</feature>
<dbReference type="GO" id="GO:0005794">
    <property type="term" value="C:Golgi apparatus"/>
    <property type="evidence" value="ECO:0007669"/>
    <property type="project" value="TreeGrafter"/>
</dbReference>
<evidence type="ECO:0000256" key="4">
    <source>
        <dbReference type="ARBA" id="ARBA00022692"/>
    </source>
</evidence>
<dbReference type="PANTHER" id="PTHR22883:SF127">
    <property type="entry name" value="ZDHHC-TYPE PALMITOYLTRANSFERASE 3-RELATED"/>
    <property type="match status" value="1"/>
</dbReference>
<protein>
    <recommendedName>
        <fullName evidence="8">S-acyltransferase</fullName>
        <ecNumber evidence="8">2.3.1.225</ecNumber>
    </recommendedName>
    <alternativeName>
        <fullName evidence="8">Palmitoyltransferase</fullName>
    </alternativeName>
</protein>
<comment type="similarity">
    <text evidence="2 8">Belongs to the DHHC palmitoyltransferase family.</text>
</comment>
<dbReference type="Proteomes" id="UP001164929">
    <property type="component" value="Chromosome 9"/>
</dbReference>
<dbReference type="GO" id="GO:0019706">
    <property type="term" value="F:protein-cysteine S-palmitoyltransferase activity"/>
    <property type="evidence" value="ECO:0007669"/>
    <property type="project" value="UniProtKB-EC"/>
</dbReference>
<evidence type="ECO:0000256" key="3">
    <source>
        <dbReference type="ARBA" id="ARBA00022679"/>
    </source>
</evidence>
<dbReference type="AlphaFoldDB" id="A0AAD6MF54"/>
<evidence type="ECO:0000259" key="9">
    <source>
        <dbReference type="Pfam" id="PF01529"/>
    </source>
</evidence>
<evidence type="ECO:0000256" key="5">
    <source>
        <dbReference type="ARBA" id="ARBA00022989"/>
    </source>
</evidence>
<proteinExistence type="inferred from homology"/>
<dbReference type="PROSITE" id="PS50216">
    <property type="entry name" value="DHHC"/>
    <property type="match status" value="1"/>
</dbReference>
<evidence type="ECO:0000256" key="1">
    <source>
        <dbReference type="ARBA" id="ARBA00004127"/>
    </source>
</evidence>
<comment type="catalytic activity">
    <reaction evidence="8">
        <text>L-cysteinyl-[protein] + hexadecanoyl-CoA = S-hexadecanoyl-L-cysteinyl-[protein] + CoA</text>
        <dbReference type="Rhea" id="RHEA:36683"/>
        <dbReference type="Rhea" id="RHEA-COMP:10131"/>
        <dbReference type="Rhea" id="RHEA-COMP:11032"/>
        <dbReference type="ChEBI" id="CHEBI:29950"/>
        <dbReference type="ChEBI" id="CHEBI:57287"/>
        <dbReference type="ChEBI" id="CHEBI:57379"/>
        <dbReference type="ChEBI" id="CHEBI:74151"/>
        <dbReference type="EC" id="2.3.1.225"/>
    </reaction>
</comment>